<dbReference type="EMBL" id="JBHULV010000024">
    <property type="protein sequence ID" value="MFD2731608.1"/>
    <property type="molecule type" value="Genomic_DNA"/>
</dbReference>
<dbReference type="PROSITE" id="PS50110">
    <property type="entry name" value="RESPONSE_REGULATORY"/>
    <property type="match status" value="1"/>
</dbReference>
<dbReference type="Proteomes" id="UP001597546">
    <property type="component" value="Unassembled WGS sequence"/>
</dbReference>
<gene>
    <name evidence="3" type="ORF">ACFSSE_07805</name>
</gene>
<organism evidence="3 4">
    <name type="scientific">Pedobacter alpinus</name>
    <dbReference type="NCBI Taxonomy" id="1590643"/>
    <lineage>
        <taxon>Bacteria</taxon>
        <taxon>Pseudomonadati</taxon>
        <taxon>Bacteroidota</taxon>
        <taxon>Sphingobacteriia</taxon>
        <taxon>Sphingobacteriales</taxon>
        <taxon>Sphingobacteriaceae</taxon>
        <taxon>Pedobacter</taxon>
    </lineage>
</organism>
<evidence type="ECO:0000313" key="3">
    <source>
        <dbReference type="EMBL" id="MFD2731608.1"/>
    </source>
</evidence>
<keyword evidence="1" id="KW-0597">Phosphoprotein</keyword>
<feature type="domain" description="Response regulatory" evidence="2">
    <location>
        <begin position="6"/>
        <end position="131"/>
    </location>
</feature>
<evidence type="ECO:0000259" key="2">
    <source>
        <dbReference type="PROSITE" id="PS50110"/>
    </source>
</evidence>
<evidence type="ECO:0000256" key="1">
    <source>
        <dbReference type="PROSITE-ProRule" id="PRU00169"/>
    </source>
</evidence>
<name>A0ABW5TRE7_9SPHI</name>
<dbReference type="Pfam" id="PF00072">
    <property type="entry name" value="Response_reg"/>
    <property type="match status" value="1"/>
</dbReference>
<feature type="modified residue" description="4-aspartylphosphate" evidence="1">
    <location>
        <position position="63"/>
    </location>
</feature>
<accession>A0ABW5TRE7</accession>
<dbReference type="PANTHER" id="PTHR44520:SF2">
    <property type="entry name" value="RESPONSE REGULATOR RCP1"/>
    <property type="match status" value="1"/>
</dbReference>
<dbReference type="SMART" id="SM00448">
    <property type="entry name" value="REC"/>
    <property type="match status" value="1"/>
</dbReference>
<dbReference type="SUPFAM" id="SSF52172">
    <property type="entry name" value="CheY-like"/>
    <property type="match status" value="1"/>
</dbReference>
<reference evidence="4" key="1">
    <citation type="journal article" date="2019" name="Int. J. Syst. Evol. Microbiol.">
        <title>The Global Catalogue of Microorganisms (GCM) 10K type strain sequencing project: providing services to taxonomists for standard genome sequencing and annotation.</title>
        <authorList>
            <consortium name="The Broad Institute Genomics Platform"/>
            <consortium name="The Broad Institute Genome Sequencing Center for Infectious Disease"/>
            <person name="Wu L."/>
            <person name="Ma J."/>
        </authorList>
    </citation>
    <scope>NUCLEOTIDE SEQUENCE [LARGE SCALE GENOMIC DNA]</scope>
    <source>
        <strain evidence="4">KCTC 42456</strain>
    </source>
</reference>
<dbReference type="RefSeq" id="WP_379045514.1">
    <property type="nucleotide sequence ID" value="NZ_JBHSKW010000056.1"/>
</dbReference>
<comment type="caution">
    <text evidence="3">The sequence shown here is derived from an EMBL/GenBank/DDBJ whole genome shotgun (WGS) entry which is preliminary data.</text>
</comment>
<evidence type="ECO:0000313" key="4">
    <source>
        <dbReference type="Proteomes" id="UP001597546"/>
    </source>
</evidence>
<keyword evidence="4" id="KW-1185">Reference proteome</keyword>
<protein>
    <submittedName>
        <fullName evidence="3">Response regulator</fullName>
    </submittedName>
</protein>
<dbReference type="InterPro" id="IPR001789">
    <property type="entry name" value="Sig_transdc_resp-reg_receiver"/>
</dbReference>
<proteinExistence type="predicted"/>
<dbReference type="PANTHER" id="PTHR44520">
    <property type="entry name" value="RESPONSE REGULATOR RCP1-RELATED"/>
    <property type="match status" value="1"/>
</dbReference>
<dbReference type="InterPro" id="IPR052893">
    <property type="entry name" value="TCS_response_regulator"/>
</dbReference>
<dbReference type="Gene3D" id="3.40.50.2300">
    <property type="match status" value="1"/>
</dbReference>
<sequence>MKKIELACIIDDDPIYVFCTKRIMVLADFCESFLIFHNGKEALDRLSVIIQNDEHLPEVILLDLNMPVMDGWEFLEEFTKIPVAKQITIYIVTSSIDPEDVEKAKQYDNINNYIVKPVTVEMLKEILLNFGKN</sequence>
<dbReference type="InterPro" id="IPR011006">
    <property type="entry name" value="CheY-like_superfamily"/>
</dbReference>